<feature type="region of interest" description="Disordered" evidence="1">
    <location>
        <begin position="247"/>
        <end position="304"/>
    </location>
</feature>
<dbReference type="InterPro" id="IPR036871">
    <property type="entry name" value="PX_dom_sf"/>
</dbReference>
<dbReference type="InterPro" id="IPR024555">
    <property type="entry name" value="PX-associated"/>
</dbReference>
<feature type="compositionally biased region" description="Low complexity" evidence="1">
    <location>
        <begin position="290"/>
        <end position="303"/>
    </location>
</feature>
<feature type="compositionally biased region" description="Pro residues" evidence="1">
    <location>
        <begin position="882"/>
        <end position="892"/>
    </location>
</feature>
<name>A0AAD4LEC2_9AGAM</name>
<dbReference type="EMBL" id="JAKELL010000041">
    <property type="protein sequence ID" value="KAH8988569.1"/>
    <property type="molecule type" value="Genomic_DNA"/>
</dbReference>
<feature type="compositionally biased region" description="Pro residues" evidence="1">
    <location>
        <begin position="1"/>
        <end position="16"/>
    </location>
</feature>
<evidence type="ECO:0000313" key="4">
    <source>
        <dbReference type="Proteomes" id="UP001201163"/>
    </source>
</evidence>
<proteinExistence type="predicted"/>
<evidence type="ECO:0000259" key="2">
    <source>
        <dbReference type="PROSITE" id="PS50195"/>
    </source>
</evidence>
<feature type="compositionally biased region" description="Polar residues" evidence="1">
    <location>
        <begin position="271"/>
        <end position="289"/>
    </location>
</feature>
<keyword evidence="4" id="KW-1185">Reference proteome</keyword>
<sequence>MEPVTAPPSPLPPPPTSDENESLTPIRAHYLKKSLIQLQFSREIQAITSNPDRPNISTLSYLGPPFSPPPKGSPVVDLPFLRYLFRQYVLTFPFLVSAPKNFFPDKVQPFVSSLLSRELYSSSTLDDEPADSAGTAKLVAKAERSFALFLNYAIKTIEKEETVRLSQSDLDRLEAIARRRRNKLMKNKDVFEVNVVCVRTVIDRGRVRSKVHEEFIIRTQRSHCKDVYVSRRYGDFRTLYNELRKAHPDEDIRPPPAKDRTYGSSRAPLSPTVSNTSAFSERPESGSNDSLPLSPTPTATPSLRLAREKNRLTLRAYLHTLISSITIASSPVIMSFLLSDPTTLSDEEREDARRREEADKTREEGRKQFAREISVRVDSLRGLVKSVKGDLLGKDGLTRMFEVIRTTDNVRNLPPEFQAVIEWGRISLASTVFHHFIASDDASESFAGLKRIHGFMPYFMLKAALKISNPVAMIRSILDLFLAQPFGGRSLLQRMFTSSLNEEVKSLEEDIEAVKDKVDDPVICEKVRQFVYAPREIQAIYKSDAAEENIHVLAAVLRSGEEPALSRAQVQRVVRSHREHREYLKYRESLADSDDDDGPQNEDAWLFEDLAVLTKLYSRLRDKKQLIALIFEGTTADLMKDIITIFYSPLAQVYRAASIAESIGDLQNFINDLIRTVETSEELSQEDPQQTVQIFIDLIQRHEQSFYYFVHKVQSKGEGLFSGLMRWTERFLDVVRNGLGEPISLEFILPHTGDEHRAIIKEIDEVALYHYKLKVQYESRVRRRFGRAGDATGEDPATQEVVNGFMHDASFGDLMREDAQDMAAEEEESDGSDESSDEYGSDSETASEESGRSPSPIARLRVSPSAPSMQDPSHHPAQQPFPSSPPSEPTLPPQTESPAAPSRTPSVASPGPSGSRLRKLSQSLRKSRSMTFGTVRPTLSNSAEAPPPPLPPLPLSVVQSRSAAPLTGRSKPLPPQPSSPSSSSRASSSRRAPPHEAQAQKRYPIGQILPQTPTRPKKKQAASEGLKPPELKKIAELLPIFVEMVRLPEAVAVQIHLLTFDAL</sequence>
<dbReference type="InterPro" id="IPR024554">
    <property type="entry name" value="LEC1-like_C"/>
</dbReference>
<evidence type="ECO:0000313" key="3">
    <source>
        <dbReference type="EMBL" id="KAH8988569.1"/>
    </source>
</evidence>
<organism evidence="3 4">
    <name type="scientific">Lactarius akahatsu</name>
    <dbReference type="NCBI Taxonomy" id="416441"/>
    <lineage>
        <taxon>Eukaryota</taxon>
        <taxon>Fungi</taxon>
        <taxon>Dikarya</taxon>
        <taxon>Basidiomycota</taxon>
        <taxon>Agaricomycotina</taxon>
        <taxon>Agaricomycetes</taxon>
        <taxon>Russulales</taxon>
        <taxon>Russulaceae</taxon>
        <taxon>Lactarius</taxon>
    </lineage>
</organism>
<dbReference type="Pfam" id="PF00787">
    <property type="entry name" value="PX"/>
    <property type="match status" value="1"/>
</dbReference>
<dbReference type="GO" id="GO:0035091">
    <property type="term" value="F:phosphatidylinositol binding"/>
    <property type="evidence" value="ECO:0007669"/>
    <property type="project" value="InterPro"/>
</dbReference>
<feature type="compositionally biased region" description="Basic and acidic residues" evidence="1">
    <location>
        <begin position="350"/>
        <end position="367"/>
    </location>
</feature>
<protein>
    <recommendedName>
        <fullName evidence="2">PX domain-containing protein</fullName>
    </recommendedName>
</protein>
<gene>
    <name evidence="3" type="ORF">EDB92DRAFT_1947939</name>
</gene>
<dbReference type="PANTHER" id="PTHR47185:SF1">
    <property type="entry name" value="PX DOMAIN-CONTAINING PROTEIN YPR097W"/>
    <property type="match status" value="1"/>
</dbReference>
<dbReference type="Pfam" id="PF12828">
    <property type="entry name" value="PXB"/>
    <property type="match status" value="1"/>
</dbReference>
<dbReference type="Proteomes" id="UP001201163">
    <property type="component" value="Unassembled WGS sequence"/>
</dbReference>
<dbReference type="InterPro" id="IPR001683">
    <property type="entry name" value="PX_dom"/>
</dbReference>
<feature type="region of interest" description="Disordered" evidence="1">
    <location>
        <begin position="1"/>
        <end position="23"/>
    </location>
</feature>
<feature type="compositionally biased region" description="Basic and acidic residues" evidence="1">
    <location>
        <begin position="247"/>
        <end position="261"/>
    </location>
</feature>
<dbReference type="SUPFAM" id="SSF64268">
    <property type="entry name" value="PX domain"/>
    <property type="match status" value="1"/>
</dbReference>
<dbReference type="Gene3D" id="3.30.1520.10">
    <property type="entry name" value="Phox-like domain"/>
    <property type="match status" value="1"/>
</dbReference>
<feature type="compositionally biased region" description="Low complexity" evidence="1">
    <location>
        <begin position="979"/>
        <end position="991"/>
    </location>
</feature>
<feature type="region of interest" description="Disordered" evidence="1">
    <location>
        <begin position="343"/>
        <end position="367"/>
    </location>
</feature>
<feature type="domain" description="PX" evidence="2">
    <location>
        <begin position="193"/>
        <end position="344"/>
    </location>
</feature>
<feature type="region of interest" description="Disordered" evidence="1">
    <location>
        <begin position="820"/>
        <end position="1029"/>
    </location>
</feature>
<dbReference type="PROSITE" id="PS50195">
    <property type="entry name" value="PX"/>
    <property type="match status" value="1"/>
</dbReference>
<dbReference type="InterPro" id="IPR047168">
    <property type="entry name" value="LEC1-like"/>
</dbReference>
<dbReference type="CDD" id="cd06869">
    <property type="entry name" value="PX_UP2_fungi"/>
    <property type="match status" value="1"/>
</dbReference>
<dbReference type="PANTHER" id="PTHR47185">
    <property type="entry name" value="PX DOMAIN-CONTAINING PROTEIN YPR097W"/>
    <property type="match status" value="1"/>
</dbReference>
<accession>A0AAD4LEC2</accession>
<comment type="caution">
    <text evidence="3">The sequence shown here is derived from an EMBL/GenBank/DDBJ whole genome shotgun (WGS) entry which is preliminary data.</text>
</comment>
<dbReference type="Pfam" id="PF12825">
    <property type="entry name" value="DUF3818"/>
    <property type="match status" value="1"/>
</dbReference>
<feature type="compositionally biased region" description="Pro residues" evidence="1">
    <location>
        <begin position="945"/>
        <end position="954"/>
    </location>
</feature>
<evidence type="ECO:0000256" key="1">
    <source>
        <dbReference type="SAM" id="MobiDB-lite"/>
    </source>
</evidence>
<reference evidence="3" key="1">
    <citation type="submission" date="2022-01" db="EMBL/GenBank/DDBJ databases">
        <title>Comparative genomics reveals a dynamic genome evolution in the ectomycorrhizal milk-cap (Lactarius) mushrooms.</title>
        <authorList>
            <consortium name="DOE Joint Genome Institute"/>
            <person name="Lebreton A."/>
            <person name="Tang N."/>
            <person name="Kuo A."/>
            <person name="LaButti K."/>
            <person name="Drula E."/>
            <person name="Barry K."/>
            <person name="Clum A."/>
            <person name="Lipzen A."/>
            <person name="Mousain D."/>
            <person name="Ng V."/>
            <person name="Wang R."/>
            <person name="Wang X."/>
            <person name="Dai Y."/>
            <person name="Henrissat B."/>
            <person name="Grigoriev I.V."/>
            <person name="Guerin-Laguette A."/>
            <person name="Yu F."/>
            <person name="Martin F.M."/>
        </authorList>
    </citation>
    <scope>NUCLEOTIDE SEQUENCE</scope>
    <source>
        <strain evidence="3">QP</strain>
    </source>
</reference>
<feature type="compositionally biased region" description="Acidic residues" evidence="1">
    <location>
        <begin position="823"/>
        <end position="847"/>
    </location>
</feature>
<dbReference type="AlphaFoldDB" id="A0AAD4LEC2"/>